<proteinExistence type="predicted"/>
<accession>A0A1V8SLR0</accession>
<feature type="compositionally biased region" description="Low complexity" evidence="1">
    <location>
        <begin position="261"/>
        <end position="270"/>
    </location>
</feature>
<name>A0A1V8SLR0_9PEZI</name>
<feature type="compositionally biased region" description="Basic and acidic residues" evidence="1">
    <location>
        <begin position="928"/>
        <end position="948"/>
    </location>
</feature>
<feature type="region of interest" description="Disordered" evidence="1">
    <location>
        <begin position="567"/>
        <end position="591"/>
    </location>
</feature>
<dbReference type="InParanoid" id="A0A1V8SLR0"/>
<feature type="compositionally biased region" description="Polar residues" evidence="1">
    <location>
        <begin position="24"/>
        <end position="53"/>
    </location>
</feature>
<feature type="region of interest" description="Disordered" evidence="1">
    <location>
        <begin position="776"/>
        <end position="815"/>
    </location>
</feature>
<feature type="region of interest" description="Disordered" evidence="1">
    <location>
        <begin position="705"/>
        <end position="762"/>
    </location>
</feature>
<protein>
    <submittedName>
        <fullName evidence="2">Uncharacterized protein</fullName>
    </submittedName>
</protein>
<dbReference type="EMBL" id="NAJO01000037">
    <property type="protein sequence ID" value="OQO00020.1"/>
    <property type="molecule type" value="Genomic_DNA"/>
</dbReference>
<organism evidence="2 3">
    <name type="scientific">Cryoendolithus antarcticus</name>
    <dbReference type="NCBI Taxonomy" id="1507870"/>
    <lineage>
        <taxon>Eukaryota</taxon>
        <taxon>Fungi</taxon>
        <taxon>Dikarya</taxon>
        <taxon>Ascomycota</taxon>
        <taxon>Pezizomycotina</taxon>
        <taxon>Dothideomycetes</taxon>
        <taxon>Dothideomycetidae</taxon>
        <taxon>Cladosporiales</taxon>
        <taxon>Cladosporiaceae</taxon>
        <taxon>Cryoendolithus</taxon>
    </lineage>
</organism>
<evidence type="ECO:0000313" key="3">
    <source>
        <dbReference type="Proteomes" id="UP000192596"/>
    </source>
</evidence>
<feature type="compositionally biased region" description="Acidic residues" evidence="1">
    <location>
        <begin position="313"/>
        <end position="327"/>
    </location>
</feature>
<dbReference type="Proteomes" id="UP000192596">
    <property type="component" value="Unassembled WGS sequence"/>
</dbReference>
<evidence type="ECO:0000256" key="1">
    <source>
        <dbReference type="SAM" id="MobiDB-lite"/>
    </source>
</evidence>
<feature type="compositionally biased region" description="Acidic residues" evidence="1">
    <location>
        <begin position="276"/>
        <end position="286"/>
    </location>
</feature>
<evidence type="ECO:0000313" key="2">
    <source>
        <dbReference type="EMBL" id="OQO00020.1"/>
    </source>
</evidence>
<dbReference type="AlphaFoldDB" id="A0A1V8SLR0"/>
<feature type="compositionally biased region" description="Basic residues" evidence="1">
    <location>
        <begin position="949"/>
        <end position="958"/>
    </location>
</feature>
<dbReference type="STRING" id="1507870.A0A1V8SLR0"/>
<feature type="compositionally biased region" description="Polar residues" evidence="1">
    <location>
        <begin position="776"/>
        <end position="785"/>
    </location>
</feature>
<feature type="compositionally biased region" description="Basic and acidic residues" evidence="1">
    <location>
        <begin position="841"/>
        <end position="850"/>
    </location>
</feature>
<sequence>MSAKRSTGRLPSMPMHMTTRKGGKSTSSNDISPKSQQSNQSNGTGRASLNGSSPLREIDSASAPVNRQWADKTRSVGPDELMFVSSSESGAERDDSGPFVAGHADPGTIQDIMKSLSSDDDVGDVEESSGSEDDDHRVDHPEQMQSWKSDPQRDNEHGASSANLFIPEDSSEPVEDLYRSEEARASEKRRRYAAANGDNVLDEETNVFTPYGPVKTAAEVNKRYQEHDEGDWLETYSPDPSNGARSLSPEKAMVEQSQHQPSPEAAASRASSHDDGDADVAVDDEPLITISGASEPRLPTSPSHVAGELRFVEDDEDEDEDNLETDIDTPKAAIPTIIAPDALDDDSDDEEEEEPLPLPAPDITRHSKVVATTVPELQKDESDEDSQDDLPIAARVRSTRSSNAVQSAQNSASKATAHQDGVTTRARNVGGRRRANHAIPLVEAAMRRQLEIKQMYRAIVRPLKVCLGDLAQKSLDELETDEQAHLVDPEYMTVMAGINEKFERRKAQLLTAKEKNREQLRERYLAEISAKQTSVRSLIDELKEQQLARLEYDMINIMRTSQLQLPRVHETEDEDGVLAQPRKRASKTKPSVAVDLKYDSRSRRTLEMERRVEDLEQRTKMGEALCAFQAQPDQTFSVMDRTSRDAATERKRNVEGTTVLARAAAEVQLKDTAPFLKKTPPPPTKQDLAALQALADLATRPALLPPLPKAVNPRHRALQPPSGPSYAHSLLNAPSPRPTQPQAQPHKQHRRKTSNMADTPLTPIISGASLMSISEKTETGQNATKQAPPPRALKEPTAKPANQPATSAEPQAADHGRIHPDRLRLMSEQQSAGSEVGATDDALKDDFPDREYTQRDAVKDLMAGAGNWQRGDARRNTYDSGDNNTLKYSVVDEGVPPPRDWSRSLEPDDSGSVEFLSSAPKSRHSRKTNVDERHGLTRKDLRDHAAERRLHKQQHRRATTGGSINRTPQTYSNNAPPSMTMAHQLTQRPNSVFPTFANAPTAMPVNHFGGGMALQPGQGFFYTPQPPMQPMPMQMPMGMPMGPFGFGSGRGYMPVLQPPLPRSQGGTAEQWAYFFSNMPGVDPHRYQGWQ</sequence>
<feature type="compositionally biased region" description="Acidic residues" evidence="1">
    <location>
        <begin position="118"/>
        <end position="133"/>
    </location>
</feature>
<gene>
    <name evidence="2" type="ORF">B0A48_14223</name>
</gene>
<comment type="caution">
    <text evidence="2">The sequence shown here is derived from an EMBL/GenBank/DDBJ whole genome shotgun (WGS) entry which is preliminary data.</text>
</comment>
<feature type="compositionally biased region" description="Polar residues" evidence="1">
    <location>
        <begin position="960"/>
        <end position="981"/>
    </location>
</feature>
<feature type="region of interest" description="Disordered" evidence="1">
    <location>
        <begin position="869"/>
        <end position="981"/>
    </location>
</feature>
<dbReference type="OrthoDB" id="4188028at2759"/>
<feature type="compositionally biased region" description="Low complexity" evidence="1">
    <location>
        <begin position="401"/>
        <end position="415"/>
    </location>
</feature>
<feature type="compositionally biased region" description="Polar residues" evidence="1">
    <location>
        <begin position="878"/>
        <end position="887"/>
    </location>
</feature>
<feature type="region of interest" description="Disordered" evidence="1">
    <location>
        <begin position="397"/>
        <end position="428"/>
    </location>
</feature>
<feature type="compositionally biased region" description="Acidic residues" evidence="1">
    <location>
        <begin position="342"/>
        <end position="355"/>
    </location>
</feature>
<feature type="region of interest" description="Disordered" evidence="1">
    <location>
        <begin position="1"/>
        <end position="368"/>
    </location>
</feature>
<reference evidence="3" key="1">
    <citation type="submission" date="2017-03" db="EMBL/GenBank/DDBJ databases">
        <title>Genomes of endolithic fungi from Antarctica.</title>
        <authorList>
            <person name="Coleine C."/>
            <person name="Masonjones S."/>
            <person name="Stajich J.E."/>
        </authorList>
    </citation>
    <scope>NUCLEOTIDE SEQUENCE [LARGE SCALE GENOMIC DNA]</scope>
    <source>
        <strain evidence="3">CCFEE 5527</strain>
    </source>
</reference>
<keyword evidence="3" id="KW-1185">Reference proteome</keyword>
<feature type="compositionally biased region" description="Basic and acidic residues" evidence="1">
    <location>
        <begin position="176"/>
        <end position="186"/>
    </location>
</feature>
<feature type="region of interest" description="Disordered" evidence="1">
    <location>
        <begin position="828"/>
        <end position="850"/>
    </location>
</feature>